<dbReference type="AlphaFoldDB" id="A0A1D3TGI7"/>
<feature type="signal peptide" evidence="1">
    <location>
        <begin position="1"/>
        <end position="23"/>
    </location>
</feature>
<reference evidence="2 3" key="1">
    <citation type="submission" date="2016-06" db="EMBL/GenBank/DDBJ databases">
        <authorList>
            <consortium name="Pathogen Informatics"/>
        </authorList>
    </citation>
    <scope>NUCLEOTIDE SEQUENCE [LARGE SCALE GENOMIC DNA]</scope>
    <source>
        <strain evidence="2">PocGH01</strain>
    </source>
</reference>
<evidence type="ECO:0000256" key="1">
    <source>
        <dbReference type="SAM" id="SignalP"/>
    </source>
</evidence>
<evidence type="ECO:0000313" key="2">
    <source>
        <dbReference type="EMBL" id="SCP04047.1"/>
    </source>
</evidence>
<dbReference type="Proteomes" id="UP000242942">
    <property type="component" value="Chromosome 8"/>
</dbReference>
<sequence length="139" mass="15838">MHSNILKIFLFTMLYKIPEFVLSQRGEIGIVKGHKDQQGKLNIDLSYNGDGNNGISLQLDENIEAQDTPVIILLPTDEASPSELYENYLKETEDPTHTSIKNVLSNIVNAFEPIEQKKFLNKFLDEITAHIKLYESFLV</sequence>
<dbReference type="VEuPathDB" id="PlasmoDB:PocGH01_08014200"/>
<dbReference type="OrthoDB" id="368988at2759"/>
<evidence type="ECO:0000313" key="3">
    <source>
        <dbReference type="Proteomes" id="UP000242942"/>
    </source>
</evidence>
<proteinExistence type="predicted"/>
<keyword evidence="3" id="KW-1185">Reference proteome</keyword>
<dbReference type="VEuPathDB" id="PlasmoDB:POWCR01_080011400"/>
<dbReference type="EMBL" id="LT594589">
    <property type="protein sequence ID" value="SCP04047.1"/>
    <property type="molecule type" value="Genomic_DNA"/>
</dbReference>
<feature type="chain" id="PRO_5008921488" evidence="1">
    <location>
        <begin position="24"/>
        <end position="139"/>
    </location>
</feature>
<keyword evidence="1" id="KW-0732">Signal</keyword>
<protein>
    <submittedName>
        <fullName evidence="2">Uncharacterized protein</fullName>
    </submittedName>
</protein>
<organism evidence="2 3">
    <name type="scientific">Plasmodium ovale</name>
    <name type="common">malaria parasite P. ovale</name>
    <dbReference type="NCBI Taxonomy" id="36330"/>
    <lineage>
        <taxon>Eukaryota</taxon>
        <taxon>Sar</taxon>
        <taxon>Alveolata</taxon>
        <taxon>Apicomplexa</taxon>
        <taxon>Aconoidasida</taxon>
        <taxon>Haemosporida</taxon>
        <taxon>Plasmodiidae</taxon>
        <taxon>Plasmodium</taxon>
        <taxon>Plasmodium (Plasmodium)</taxon>
    </lineage>
</organism>
<gene>
    <name evidence="2" type="primary">PocGH01_08014200</name>
    <name evidence="2" type="ORF">POCGH01_08014200</name>
</gene>
<accession>A0A1D3TGI7</accession>
<name>A0A1D3TGI7_PLAOA</name>